<dbReference type="InterPro" id="IPR013783">
    <property type="entry name" value="Ig-like_fold"/>
</dbReference>
<feature type="signal peptide" evidence="9">
    <location>
        <begin position="1"/>
        <end position="29"/>
    </location>
</feature>
<evidence type="ECO:0000256" key="7">
    <source>
        <dbReference type="SAM" id="MobiDB-lite"/>
    </source>
</evidence>
<protein>
    <submittedName>
        <fullName evidence="13">Fimbrial isopeptide formation D2 family protein/LPXTG-motif cell wall-anchored protein</fullName>
    </submittedName>
</protein>
<evidence type="ECO:0000256" key="4">
    <source>
        <dbReference type="ARBA" id="ARBA00022525"/>
    </source>
</evidence>
<dbReference type="InterPro" id="IPR026466">
    <property type="entry name" value="Fim_isopep_form_D2_dom"/>
</dbReference>
<evidence type="ECO:0000256" key="8">
    <source>
        <dbReference type="SAM" id="Phobius"/>
    </source>
</evidence>
<feature type="domain" description="Gram-positive pilin subunit D1 N-terminal" evidence="11">
    <location>
        <begin position="64"/>
        <end position="155"/>
    </location>
</feature>
<comment type="caution">
    <text evidence="13">The sequence shown here is derived from an EMBL/GenBank/DDBJ whole genome shotgun (WGS) entry which is preliminary data.</text>
</comment>
<dbReference type="NCBIfam" id="TIGR01451">
    <property type="entry name" value="B_ant_repeat"/>
    <property type="match status" value="1"/>
</dbReference>
<dbReference type="Proteomes" id="UP000823485">
    <property type="component" value="Unassembled WGS sequence"/>
</dbReference>
<dbReference type="PANTHER" id="PTHR36108:SF13">
    <property type="entry name" value="COLOSSIN-B-RELATED"/>
    <property type="match status" value="1"/>
</dbReference>
<dbReference type="RefSeq" id="WP_077112144.1">
    <property type="nucleotide sequence ID" value="NZ_JAFBFH010000012.1"/>
</dbReference>
<comment type="subcellular location">
    <subcellularLocation>
        <location evidence="1">Secreted</location>
        <location evidence="1">Cell wall</location>
        <topology evidence="1">Peptidoglycan-anchor</topology>
    </subcellularLocation>
</comment>
<dbReference type="InterPro" id="IPR019931">
    <property type="entry name" value="LPXTG_anchor"/>
</dbReference>
<keyword evidence="8" id="KW-0472">Membrane</keyword>
<evidence type="ECO:0000256" key="3">
    <source>
        <dbReference type="ARBA" id="ARBA00022512"/>
    </source>
</evidence>
<evidence type="ECO:0000259" key="11">
    <source>
        <dbReference type="Pfam" id="PF16555"/>
    </source>
</evidence>
<feature type="domain" description="Gram-positive cocci surface proteins LPxTG" evidence="10">
    <location>
        <begin position="487"/>
        <end position="519"/>
    </location>
</feature>
<gene>
    <name evidence="13" type="ORF">JOC94_002134</name>
</gene>
<evidence type="ECO:0000259" key="12">
    <source>
        <dbReference type="Pfam" id="PF17802"/>
    </source>
</evidence>
<dbReference type="NCBIfam" id="TIGR01167">
    <property type="entry name" value="LPXTG_anchor"/>
    <property type="match status" value="1"/>
</dbReference>
<dbReference type="InterPro" id="IPR032364">
    <property type="entry name" value="GramPos_pilinD1_N"/>
</dbReference>
<dbReference type="InterPro" id="IPR047589">
    <property type="entry name" value="DUF11_rpt"/>
</dbReference>
<organism evidence="13 14">
    <name type="scientific">Siminovitchia thermophila</name>
    <dbReference type="NCBI Taxonomy" id="1245522"/>
    <lineage>
        <taxon>Bacteria</taxon>
        <taxon>Bacillati</taxon>
        <taxon>Bacillota</taxon>
        <taxon>Bacilli</taxon>
        <taxon>Bacillales</taxon>
        <taxon>Bacillaceae</taxon>
        <taxon>Siminovitchia</taxon>
    </lineage>
</organism>
<keyword evidence="14" id="KW-1185">Reference proteome</keyword>
<feature type="domain" description="SpaA-like prealbumin fold" evidence="12">
    <location>
        <begin position="396"/>
        <end position="483"/>
    </location>
</feature>
<dbReference type="Pfam" id="PF16555">
    <property type="entry name" value="GramPos_pilinD1"/>
    <property type="match status" value="1"/>
</dbReference>
<keyword evidence="6" id="KW-0572">Peptidoglycan-anchor</keyword>
<reference evidence="13 14" key="1">
    <citation type="submission" date="2021-01" db="EMBL/GenBank/DDBJ databases">
        <title>Genomic Encyclopedia of Type Strains, Phase IV (KMG-IV): sequencing the most valuable type-strain genomes for metagenomic binning, comparative biology and taxonomic classification.</title>
        <authorList>
            <person name="Goeker M."/>
        </authorList>
    </citation>
    <scope>NUCLEOTIDE SEQUENCE [LARGE SCALE GENOMIC DNA]</scope>
    <source>
        <strain evidence="13 14">DSM 105453</strain>
    </source>
</reference>
<sequence>MRKTVSGFYRILTALLIFGLLLPTGFASAEDRTSGTLTIHKYEQEPGTEQGEPDGSSGQNPKGKPLPGVVYKVKQTHSYDGENWTEVSDGAEYTLTTNENGEVTQELPLGRYSVVETGGPDHVNLNPDTFYVDIPMTSKDGSTLNYDVHIYPKNETIRGAVELTKVDGDTNKALDGVVFELYHKDGTQVEGTFTTDADGKIRIDGLAYGDYFFKEVATKDGYVLGSQNVPFSIQNSGKFEEDGTTTGEIVEVNIDNYKSPEPKKEVDESDMNRGEEVTYTITNTLPGDIHKYKQFVITDVLDDRLSYVDGSWTVEGVDPSALTFEQNGQTLKWTVHNFAALEGVKEMKISFKAKIAEDAPPNEVINNKAIIDFENQHGNDGHKETDETPVNPTAGYLTVIKQDKSSQKRLAGAEFELRDLEGNVIKSGVTNDNGELSFKELDYGKYQLVETKAPEGYRKLTKPIDVTVDKSNHEQTITVDNSKTDWELPTTGGIGTTLFTLIGLALMVTAFVLYVRRRKSGAEVG</sequence>
<dbReference type="Pfam" id="PF17802">
    <property type="entry name" value="SpaA"/>
    <property type="match status" value="2"/>
</dbReference>
<dbReference type="Gene3D" id="2.60.40.740">
    <property type="match status" value="1"/>
</dbReference>
<keyword evidence="8" id="KW-0812">Transmembrane</keyword>
<evidence type="ECO:0000313" key="14">
    <source>
        <dbReference type="Proteomes" id="UP000823485"/>
    </source>
</evidence>
<evidence type="ECO:0000256" key="5">
    <source>
        <dbReference type="ARBA" id="ARBA00022729"/>
    </source>
</evidence>
<feature type="region of interest" description="Disordered" evidence="7">
    <location>
        <begin position="45"/>
        <end position="68"/>
    </location>
</feature>
<dbReference type="Gene3D" id="2.60.40.10">
    <property type="entry name" value="Immunoglobulins"/>
    <property type="match status" value="3"/>
</dbReference>
<dbReference type="InterPro" id="IPR041033">
    <property type="entry name" value="SpaA_PFL_dom_1"/>
</dbReference>
<evidence type="ECO:0000313" key="13">
    <source>
        <dbReference type="EMBL" id="MBM7715162.1"/>
    </source>
</evidence>
<evidence type="ECO:0000259" key="10">
    <source>
        <dbReference type="Pfam" id="PF00746"/>
    </source>
</evidence>
<accession>A0ABS2R677</accession>
<proteinExistence type="inferred from homology"/>
<dbReference type="EMBL" id="JAFBFH010000012">
    <property type="protein sequence ID" value="MBM7715162.1"/>
    <property type="molecule type" value="Genomic_DNA"/>
</dbReference>
<keyword evidence="5 9" id="KW-0732">Signal</keyword>
<keyword evidence="8" id="KW-1133">Transmembrane helix</keyword>
<feature type="chain" id="PRO_5047407728" evidence="9">
    <location>
        <begin position="30"/>
        <end position="525"/>
    </location>
</feature>
<keyword evidence="4" id="KW-0964">Secreted</keyword>
<evidence type="ECO:0000256" key="1">
    <source>
        <dbReference type="ARBA" id="ARBA00004168"/>
    </source>
</evidence>
<dbReference type="NCBIfam" id="TIGR04226">
    <property type="entry name" value="RrgB_K2N_iso_D2"/>
    <property type="match status" value="1"/>
</dbReference>
<evidence type="ECO:0000256" key="9">
    <source>
        <dbReference type="SAM" id="SignalP"/>
    </source>
</evidence>
<dbReference type="Pfam" id="PF00746">
    <property type="entry name" value="Gram_pos_anchor"/>
    <property type="match status" value="1"/>
</dbReference>
<comment type="similarity">
    <text evidence="2">Belongs to the serine-aspartate repeat-containing protein (SDr) family.</text>
</comment>
<evidence type="ECO:0000256" key="2">
    <source>
        <dbReference type="ARBA" id="ARBA00007257"/>
    </source>
</evidence>
<dbReference type="NCBIfam" id="NF033902">
    <property type="entry name" value="iso_D2_wall_anc"/>
    <property type="match status" value="1"/>
</dbReference>
<dbReference type="InterPro" id="IPR048052">
    <property type="entry name" value="FM1-like"/>
</dbReference>
<feature type="domain" description="SpaA-like prealbumin fold" evidence="12">
    <location>
        <begin position="159"/>
        <end position="238"/>
    </location>
</feature>
<feature type="transmembrane region" description="Helical" evidence="8">
    <location>
        <begin position="492"/>
        <end position="515"/>
    </location>
</feature>
<keyword evidence="3" id="KW-0134">Cell wall</keyword>
<dbReference type="SUPFAM" id="SSF49478">
    <property type="entry name" value="Cna protein B-type domain"/>
    <property type="match status" value="2"/>
</dbReference>
<dbReference type="PANTHER" id="PTHR36108">
    <property type="entry name" value="COLOSSIN-B-RELATED"/>
    <property type="match status" value="1"/>
</dbReference>
<name>A0ABS2R677_9BACI</name>
<evidence type="ECO:0000256" key="6">
    <source>
        <dbReference type="ARBA" id="ARBA00023088"/>
    </source>
</evidence>